<dbReference type="RefSeq" id="WP_176765729.1">
    <property type="nucleotide sequence ID" value="NZ_FNIM01000001.1"/>
</dbReference>
<dbReference type="SUPFAM" id="SSF54786">
    <property type="entry name" value="YcfA/nrd intein domain"/>
    <property type="match status" value="1"/>
</dbReference>
<proteinExistence type="predicted"/>
<dbReference type="InterPro" id="IPR038570">
    <property type="entry name" value="HicA_sf"/>
</dbReference>
<reference evidence="2" key="1">
    <citation type="submission" date="2016-10" db="EMBL/GenBank/DDBJ databases">
        <authorList>
            <person name="Varghese N."/>
            <person name="Submissions S."/>
        </authorList>
    </citation>
    <scope>NUCLEOTIDE SEQUENCE [LARGE SCALE GENOMIC DNA]</scope>
    <source>
        <strain evidence="2">DSM 27982</strain>
    </source>
</reference>
<dbReference type="Proteomes" id="UP000198541">
    <property type="component" value="Unassembled WGS sequence"/>
</dbReference>
<keyword evidence="2" id="KW-1185">Reference proteome</keyword>
<dbReference type="AlphaFoldDB" id="A0A1G9ZP69"/>
<organism evidence="1 2">
    <name type="scientific">Actinomyces ruminicola</name>
    <dbReference type="NCBI Taxonomy" id="332524"/>
    <lineage>
        <taxon>Bacteria</taxon>
        <taxon>Bacillati</taxon>
        <taxon>Actinomycetota</taxon>
        <taxon>Actinomycetes</taxon>
        <taxon>Actinomycetales</taxon>
        <taxon>Actinomycetaceae</taxon>
        <taxon>Actinomyces</taxon>
    </lineage>
</organism>
<sequence>MTKPMKYRDLARMLVQAGFTARRGKGDHEVWRCGSVTVVITRTPEVSPKVTRDALRAIERSKA</sequence>
<evidence type="ECO:0000313" key="2">
    <source>
        <dbReference type="Proteomes" id="UP000198541"/>
    </source>
</evidence>
<gene>
    <name evidence="1" type="ORF">SAMN05216355_101313</name>
</gene>
<name>A0A1G9ZP69_9ACTO</name>
<dbReference type="EMBL" id="FNIM01000001">
    <property type="protein sequence ID" value="SDN22781.1"/>
    <property type="molecule type" value="Genomic_DNA"/>
</dbReference>
<dbReference type="Gene3D" id="3.30.920.30">
    <property type="entry name" value="Hypothetical protein"/>
    <property type="match status" value="1"/>
</dbReference>
<accession>A0A1G9ZP69</accession>
<protein>
    <recommendedName>
        <fullName evidence="3">HicA toxin of toxin-antitoxin</fullName>
    </recommendedName>
</protein>
<evidence type="ECO:0008006" key="3">
    <source>
        <dbReference type="Google" id="ProtNLM"/>
    </source>
</evidence>
<evidence type="ECO:0000313" key="1">
    <source>
        <dbReference type="EMBL" id="SDN22781.1"/>
    </source>
</evidence>